<dbReference type="InterPro" id="IPR052169">
    <property type="entry name" value="CW_Biosynth-Accessory"/>
</dbReference>
<dbReference type="Proteomes" id="UP000254777">
    <property type="component" value="Unassembled WGS sequence"/>
</dbReference>
<dbReference type="SMART" id="SM00854">
    <property type="entry name" value="PGA_cap"/>
    <property type="match status" value="1"/>
</dbReference>
<dbReference type="RefSeq" id="WP_004819277.1">
    <property type="nucleotide sequence ID" value="NZ_UGTH01000001.1"/>
</dbReference>
<organism evidence="3 4">
    <name type="scientific">Peptoniphilus indolicus</name>
    <dbReference type="NCBI Taxonomy" id="33030"/>
    <lineage>
        <taxon>Bacteria</taxon>
        <taxon>Bacillati</taxon>
        <taxon>Bacillota</taxon>
        <taxon>Tissierellia</taxon>
        <taxon>Tissierellales</taxon>
        <taxon>Peptoniphilaceae</taxon>
        <taxon>Peptoniphilus</taxon>
    </lineage>
</organism>
<dbReference type="Gene3D" id="3.60.21.10">
    <property type="match status" value="1"/>
</dbReference>
<dbReference type="PANTHER" id="PTHR33393">
    <property type="entry name" value="POLYGLUTAMINE SYNTHESIS ACCESSORY PROTEIN RV0574C-RELATED"/>
    <property type="match status" value="1"/>
</dbReference>
<feature type="domain" description="Capsule synthesis protein CapA" evidence="2">
    <location>
        <begin position="45"/>
        <end position="286"/>
    </location>
</feature>
<evidence type="ECO:0000313" key="3">
    <source>
        <dbReference type="EMBL" id="SUB74852.1"/>
    </source>
</evidence>
<protein>
    <submittedName>
        <fullName evidence="3">Bacterial capsule synthesis protein PGA_cap</fullName>
    </submittedName>
</protein>
<dbReference type="Pfam" id="PF09587">
    <property type="entry name" value="PGA_cap"/>
    <property type="match status" value="1"/>
</dbReference>
<dbReference type="SUPFAM" id="SSF56300">
    <property type="entry name" value="Metallo-dependent phosphatases"/>
    <property type="match status" value="1"/>
</dbReference>
<name>A0A379DB97_9FIRM</name>
<dbReference type="AlphaFoldDB" id="A0A379DB97"/>
<evidence type="ECO:0000259" key="2">
    <source>
        <dbReference type="SMART" id="SM00854"/>
    </source>
</evidence>
<dbReference type="CDD" id="cd07381">
    <property type="entry name" value="MPP_CapA"/>
    <property type="match status" value="1"/>
</dbReference>
<comment type="similarity">
    <text evidence="1">Belongs to the CapA family.</text>
</comment>
<gene>
    <name evidence="3" type="ORF">NCTC11088_00614</name>
</gene>
<reference evidence="3 4" key="1">
    <citation type="submission" date="2018-06" db="EMBL/GenBank/DDBJ databases">
        <authorList>
            <consortium name="Pathogen Informatics"/>
            <person name="Doyle S."/>
        </authorList>
    </citation>
    <scope>NUCLEOTIDE SEQUENCE [LARGE SCALE GENOMIC DNA]</scope>
    <source>
        <strain evidence="3 4">NCTC11088</strain>
    </source>
</reference>
<accession>A0A379DB97</accession>
<proteinExistence type="inferred from homology"/>
<dbReference type="PANTHER" id="PTHR33393:SF12">
    <property type="entry name" value="CAPSULE BIOSYNTHESIS PROTEIN CAPA"/>
    <property type="match status" value="1"/>
</dbReference>
<evidence type="ECO:0000313" key="4">
    <source>
        <dbReference type="Proteomes" id="UP000254777"/>
    </source>
</evidence>
<dbReference type="EMBL" id="UGTH01000001">
    <property type="protein sequence ID" value="SUB74852.1"/>
    <property type="molecule type" value="Genomic_DNA"/>
</dbReference>
<sequence length="382" mass="43191">MKKLITISLSILLCLVGALYIYSNNNKSININSPKKTENEIYRTKIWATGDIMYHMPLYKYNYDATTGLYSFNTYYQKVSEYLKGADLVIGNFESTVNPNKNISGHPMFNTPSEALNYLKDFGFDALATSNNHCLDSGYEGVQTTIDAIEKAGLKHFGTRKENSKPLIITTNGIAVGLLSYSEMFNGLDGLVPKDKRYEISPLQEDLILGDIQNLKSLGADYIIAYPHWGVEYASEPSETQKYFEKFLLDNGVDAVLGSHPHVLQRVELKDNKFTIFSMGNSISNQRQQWIGHAGVESGVFVELNLIKQNGNTKLENFILHPTYVNRYHDQNGKIQSEVVLYSDILNGGKYRNTLDQRTQNFVDSSYNWVIERLGILQGPQK</sequence>
<dbReference type="InterPro" id="IPR019079">
    <property type="entry name" value="Capsule_synth_CapA"/>
</dbReference>
<evidence type="ECO:0000256" key="1">
    <source>
        <dbReference type="ARBA" id="ARBA00005662"/>
    </source>
</evidence>
<dbReference type="InterPro" id="IPR029052">
    <property type="entry name" value="Metallo-depent_PP-like"/>
</dbReference>